<evidence type="ECO:0000313" key="2">
    <source>
        <dbReference type="EMBL" id="EMC23953.1"/>
    </source>
</evidence>
<feature type="transmembrane region" description="Helical" evidence="1">
    <location>
        <begin position="461"/>
        <end position="480"/>
    </location>
</feature>
<feature type="transmembrane region" description="Helical" evidence="1">
    <location>
        <begin position="75"/>
        <end position="93"/>
    </location>
</feature>
<feature type="transmembrane region" description="Helical" evidence="1">
    <location>
        <begin position="486"/>
        <end position="508"/>
    </location>
</feature>
<name>A0A829BKM8_STRMG</name>
<feature type="transmembrane region" description="Helical" evidence="1">
    <location>
        <begin position="417"/>
        <end position="441"/>
    </location>
</feature>
<keyword evidence="1" id="KW-0472">Membrane</keyword>
<protein>
    <submittedName>
        <fullName evidence="2">Uncharacterized protein</fullName>
    </submittedName>
</protein>
<reference evidence="2 3" key="1">
    <citation type="journal article" date="2013" name="Mol. Biol. Evol.">
        <title>Evolutionary and population genomics of the cavity causing bacteria Streptococcus mutans.</title>
        <authorList>
            <person name="Cornejo O.E."/>
            <person name="Lefebure T."/>
            <person name="Pavinski Bitar P.D."/>
            <person name="Lang P."/>
            <person name="Richards V.P."/>
            <person name="Eilertson K."/>
            <person name="Do T."/>
            <person name="Beighton D."/>
            <person name="Zeng L."/>
            <person name="Ahn S.J."/>
            <person name="Burne R.A."/>
            <person name="Siepel A."/>
            <person name="Bustamante C.D."/>
            <person name="Stanhope M.J."/>
        </authorList>
    </citation>
    <scope>NUCLEOTIDE SEQUENCE [LARGE SCALE GENOMIC DNA]</scope>
    <source>
        <strain evidence="2 3">SM6</strain>
    </source>
</reference>
<feature type="transmembrane region" description="Helical" evidence="1">
    <location>
        <begin position="347"/>
        <end position="368"/>
    </location>
</feature>
<dbReference type="EMBL" id="AHSR01000022">
    <property type="protein sequence ID" value="EMC23953.1"/>
    <property type="molecule type" value="Genomic_DNA"/>
</dbReference>
<dbReference type="RefSeq" id="WP_002265103.1">
    <property type="nucleotide sequence ID" value="NZ_AHSR01000022.1"/>
</dbReference>
<accession>A0A829BKM8</accession>
<dbReference type="AlphaFoldDB" id="A0A829BKM8"/>
<gene>
    <name evidence="2" type="ORF">SMU82_05637</name>
</gene>
<dbReference type="Proteomes" id="UP000011676">
    <property type="component" value="Unassembled WGS sequence"/>
</dbReference>
<feature type="transmembrane region" description="Helical" evidence="1">
    <location>
        <begin position="186"/>
        <end position="206"/>
    </location>
</feature>
<feature type="transmembrane region" description="Helical" evidence="1">
    <location>
        <begin position="302"/>
        <end position="327"/>
    </location>
</feature>
<keyword evidence="1" id="KW-1133">Transmembrane helix</keyword>
<evidence type="ECO:0000256" key="1">
    <source>
        <dbReference type="SAM" id="Phobius"/>
    </source>
</evidence>
<proteinExistence type="predicted"/>
<organism evidence="2 3">
    <name type="scientific">Streptococcus mutans SM6</name>
    <dbReference type="NCBI Taxonomy" id="857119"/>
    <lineage>
        <taxon>Bacteria</taxon>
        <taxon>Bacillati</taxon>
        <taxon>Bacillota</taxon>
        <taxon>Bacilli</taxon>
        <taxon>Lactobacillales</taxon>
        <taxon>Streptococcaceae</taxon>
        <taxon>Streptococcus</taxon>
    </lineage>
</organism>
<feature type="transmembrane region" description="Helical" evidence="1">
    <location>
        <begin position="147"/>
        <end position="174"/>
    </location>
</feature>
<evidence type="ECO:0000313" key="3">
    <source>
        <dbReference type="Proteomes" id="UP000011676"/>
    </source>
</evidence>
<keyword evidence="1" id="KW-0812">Transmembrane</keyword>
<feature type="transmembrane region" description="Helical" evidence="1">
    <location>
        <begin position="388"/>
        <end position="411"/>
    </location>
</feature>
<feature type="transmembrane region" description="Helical" evidence="1">
    <location>
        <begin position="120"/>
        <end position="141"/>
    </location>
</feature>
<feature type="transmembrane region" description="Helical" evidence="1">
    <location>
        <begin position="32"/>
        <end position="55"/>
    </location>
</feature>
<feature type="transmembrane region" description="Helical" evidence="1">
    <location>
        <begin position="236"/>
        <end position="258"/>
    </location>
</feature>
<comment type="caution">
    <text evidence="2">The sequence shown here is derived from an EMBL/GenBank/DDBJ whole genome shotgun (WGS) entry which is preliminary data.</text>
</comment>
<sequence length="513" mass="57959">MPKTNLIYLLILRYKNRLGLSKLRDSDSSIRAHALLTISGYTIALLLLLSYFLLLPLQMKAEQELTQVMSYATGLLFWMLSFWSVLTGFSNLIKSSDRDFIFSLPLLSWQAKLANFISQYILRLALSLLILLPTQIVLYFLSPFPLINLGLVLLISLILPALSFIFPLILAILIKMLLRSLSLKSSFIESLLLFSLTAFPLIFSYVQTGLGNAKLGLIHVSILPFSLLENISRDQLFFILVLVIVTLMITAIVLFFLVKQYDYLSDLLASRKNEKKHSYSLQTRSKLTALFRNEVSRYLSSFTYVSNTILAPFLLIIIGFLPMVKGLNIMKGVSLPNLTIIIAKPQLYLLVFIVCSSLTTTTSCSFSIEGKRVWLIKSLPISIAQLSFIKFSLNMLLLLPGLILASVSLIYSFPLHLWIAGQAIFFLVVNSCFISLVGLYINLQHPNFQWENEMEVVKQGFATIVTALISLFVIGVSAALLIFTGFSYFCILLIVEVFFVFYMIIAICKKEDW</sequence>